<evidence type="ECO:0000313" key="1">
    <source>
        <dbReference type="EMBL" id="CAG7833047.1"/>
    </source>
</evidence>
<organism evidence="1 2">
    <name type="scientific">Allacma fusca</name>
    <dbReference type="NCBI Taxonomy" id="39272"/>
    <lineage>
        <taxon>Eukaryota</taxon>
        <taxon>Metazoa</taxon>
        <taxon>Ecdysozoa</taxon>
        <taxon>Arthropoda</taxon>
        <taxon>Hexapoda</taxon>
        <taxon>Collembola</taxon>
        <taxon>Symphypleona</taxon>
        <taxon>Sminthuridae</taxon>
        <taxon>Allacma</taxon>
    </lineage>
</organism>
<proteinExistence type="predicted"/>
<keyword evidence="2" id="KW-1185">Reference proteome</keyword>
<dbReference type="AlphaFoldDB" id="A0A8J2LMS3"/>
<protein>
    <submittedName>
        <fullName evidence="1">Uncharacterized protein</fullName>
    </submittedName>
</protein>
<gene>
    <name evidence="1" type="ORF">AFUS01_LOCUS42696</name>
</gene>
<evidence type="ECO:0000313" key="2">
    <source>
        <dbReference type="Proteomes" id="UP000708208"/>
    </source>
</evidence>
<dbReference type="Proteomes" id="UP000708208">
    <property type="component" value="Unassembled WGS sequence"/>
</dbReference>
<reference evidence="1" key="1">
    <citation type="submission" date="2021-06" db="EMBL/GenBank/DDBJ databases">
        <authorList>
            <person name="Hodson N. C."/>
            <person name="Mongue J. A."/>
            <person name="Jaron S. K."/>
        </authorList>
    </citation>
    <scope>NUCLEOTIDE SEQUENCE</scope>
</reference>
<name>A0A8J2LMS3_9HEXA</name>
<accession>A0A8J2LMS3</accession>
<feature type="non-terminal residue" evidence="1">
    <location>
        <position position="44"/>
    </location>
</feature>
<dbReference type="EMBL" id="CAJVCH010568246">
    <property type="protein sequence ID" value="CAG7833047.1"/>
    <property type="molecule type" value="Genomic_DNA"/>
</dbReference>
<sequence>LKNCKKCPFREQSAEDLFSKLRSSTIPPGVLELDTSAYRGSSTH</sequence>
<feature type="non-terminal residue" evidence="1">
    <location>
        <position position="1"/>
    </location>
</feature>
<comment type="caution">
    <text evidence="1">The sequence shown here is derived from an EMBL/GenBank/DDBJ whole genome shotgun (WGS) entry which is preliminary data.</text>
</comment>